<name>A0A4Y3WDJ5_NITWI</name>
<dbReference type="OrthoDB" id="8456023at2"/>
<dbReference type="AlphaFoldDB" id="A0A4Y3WDJ5"/>
<dbReference type="EMBL" id="BJNF01000044">
    <property type="protein sequence ID" value="GEC15909.1"/>
    <property type="molecule type" value="Genomic_DNA"/>
</dbReference>
<gene>
    <name evidence="2" type="ORF">NWI01_18010</name>
</gene>
<feature type="region of interest" description="Disordered" evidence="1">
    <location>
        <begin position="1"/>
        <end position="30"/>
    </location>
</feature>
<dbReference type="Proteomes" id="UP000318825">
    <property type="component" value="Unassembled WGS sequence"/>
</dbReference>
<proteinExistence type="predicted"/>
<accession>A0A4Y3WDJ5</accession>
<feature type="compositionally biased region" description="Basic and acidic residues" evidence="1">
    <location>
        <begin position="1"/>
        <end position="18"/>
    </location>
</feature>
<evidence type="ECO:0000256" key="1">
    <source>
        <dbReference type="SAM" id="MobiDB-lite"/>
    </source>
</evidence>
<organism evidence="2 3">
    <name type="scientific">Nitrobacter winogradskyi</name>
    <name type="common">Nitrobacter agilis</name>
    <dbReference type="NCBI Taxonomy" id="913"/>
    <lineage>
        <taxon>Bacteria</taxon>
        <taxon>Pseudomonadati</taxon>
        <taxon>Pseudomonadota</taxon>
        <taxon>Alphaproteobacteria</taxon>
        <taxon>Hyphomicrobiales</taxon>
        <taxon>Nitrobacteraceae</taxon>
        <taxon>Nitrobacter</taxon>
    </lineage>
</organism>
<dbReference type="RefSeq" id="WP_141383566.1">
    <property type="nucleotide sequence ID" value="NZ_BJNF01000044.1"/>
</dbReference>
<sequence>MRERPNRNEESRDDESRLGDPPGDGGPDEAARYLAGAVADMALIARRHGLDTLGYLLDMAQLEAEDIVRLRAARKGS</sequence>
<protein>
    <submittedName>
        <fullName evidence="2">Uncharacterized protein</fullName>
    </submittedName>
</protein>
<evidence type="ECO:0000313" key="2">
    <source>
        <dbReference type="EMBL" id="GEC15909.1"/>
    </source>
</evidence>
<comment type="caution">
    <text evidence="2">The sequence shown here is derived from an EMBL/GenBank/DDBJ whole genome shotgun (WGS) entry which is preliminary data.</text>
</comment>
<evidence type="ECO:0000313" key="3">
    <source>
        <dbReference type="Proteomes" id="UP000318825"/>
    </source>
</evidence>
<reference evidence="2 3" key="1">
    <citation type="submission" date="2019-06" db="EMBL/GenBank/DDBJ databases">
        <title>Whole genome shotgun sequence of Nitrobacter winogradskyi NBRC 14297.</title>
        <authorList>
            <person name="Hosoyama A."/>
            <person name="Uohara A."/>
            <person name="Ohji S."/>
            <person name="Ichikawa N."/>
        </authorList>
    </citation>
    <scope>NUCLEOTIDE SEQUENCE [LARGE SCALE GENOMIC DNA]</scope>
    <source>
        <strain evidence="2 3">NBRC 14297</strain>
    </source>
</reference>